<organism evidence="2 3">
    <name type="scientific">Tectimicrobiota bacterium</name>
    <dbReference type="NCBI Taxonomy" id="2528274"/>
    <lineage>
        <taxon>Bacteria</taxon>
        <taxon>Pseudomonadati</taxon>
        <taxon>Nitrospinota/Tectimicrobiota group</taxon>
        <taxon>Candidatus Tectimicrobiota</taxon>
    </lineage>
</organism>
<dbReference type="PANTHER" id="PTHR48228">
    <property type="entry name" value="SUCCINYL-COA--D-CITRAMALATE COA-TRANSFERASE"/>
    <property type="match status" value="1"/>
</dbReference>
<dbReference type="GO" id="GO:0016740">
    <property type="term" value="F:transferase activity"/>
    <property type="evidence" value="ECO:0007669"/>
    <property type="project" value="UniProtKB-KW"/>
</dbReference>
<gene>
    <name evidence="2" type="ORF">FJZ47_08950</name>
</gene>
<dbReference type="InterPro" id="IPR003673">
    <property type="entry name" value="CoA-Trfase_fam_III"/>
</dbReference>
<proteinExistence type="predicted"/>
<dbReference type="InterPro" id="IPR023606">
    <property type="entry name" value="CoA-Trfase_III_dom_1_sf"/>
</dbReference>
<name>A0A937W1W3_UNCTE</name>
<comment type="caution">
    <text evidence="2">The sequence shown here is derived from an EMBL/GenBank/DDBJ whole genome shotgun (WGS) entry which is preliminary data.</text>
</comment>
<dbReference type="Pfam" id="PF02515">
    <property type="entry name" value="CoA_transf_3"/>
    <property type="match status" value="2"/>
</dbReference>
<evidence type="ECO:0000313" key="3">
    <source>
        <dbReference type="Proteomes" id="UP000712673"/>
    </source>
</evidence>
<evidence type="ECO:0000313" key="2">
    <source>
        <dbReference type="EMBL" id="MBM3223914.1"/>
    </source>
</evidence>
<accession>A0A937W1W3</accession>
<dbReference type="SUPFAM" id="SSF89796">
    <property type="entry name" value="CoA-transferase family III (CaiB/BaiF)"/>
    <property type="match status" value="2"/>
</dbReference>
<dbReference type="Gene3D" id="3.30.1540.10">
    <property type="entry name" value="formyl-coa transferase, domain 3"/>
    <property type="match status" value="2"/>
</dbReference>
<dbReference type="InterPro" id="IPR044855">
    <property type="entry name" value="CoA-Trfase_III_dom3_sf"/>
</dbReference>
<evidence type="ECO:0000256" key="1">
    <source>
        <dbReference type="ARBA" id="ARBA00022679"/>
    </source>
</evidence>
<feature type="non-terminal residue" evidence="2">
    <location>
        <position position="736"/>
    </location>
</feature>
<dbReference type="Gene3D" id="3.40.50.10540">
    <property type="entry name" value="Crotonobetainyl-coa:carnitine coa-transferase, domain 1"/>
    <property type="match status" value="2"/>
</dbReference>
<reference evidence="2" key="1">
    <citation type="submission" date="2019-03" db="EMBL/GenBank/DDBJ databases">
        <title>Lake Tanganyika Metagenome-Assembled Genomes (MAGs).</title>
        <authorList>
            <person name="Tran P."/>
        </authorList>
    </citation>
    <scope>NUCLEOTIDE SEQUENCE</scope>
    <source>
        <strain evidence="2">K_DeepCast_65m_m2_066</strain>
    </source>
</reference>
<sequence>MASALDGITVLDLTDGPAGALSTMFLCDHGARVIRVTDTHDTAPRRGGYLIWDRGKECVRLDLRRIAPAAPEDVTAAYKRLVQSADVLVDSFAPASRQQQMVAFDWLSALNPRLVHCAITAYGKHGPLKDEPPVDDLVMARMGILGSQPGFRPPPVHVVHPLPSVGAAILAAQGIAAALFAREKTGLGRQVETSLMAGALMYHPKLVGEKLLPNVFQTHPSGSAPFYSVYACADGNWVQLGCVHVGFIRTAATVMGIQDILSERKFNNGRPPQDTAEDQELRSIVADVLRTKPYAEWAKIFDEADVPFAQARLTEESMDDPQVAANRMVMELQDPEVGSLVHMGIPIALSGTPGHVHGPRALPNLPVGQLPANLPGLVSGGAPASPPAPFDPPLTGIRVLEITNLIAGPTAGRLLADLGADVIKFEPLDGDMSRPIGRTYFFNLNAHKRSMSVNTRTPEGKTIAQKVAATADILLANMRPGATVRMGIGPDVLQTLNPRIIETHVTGYGWEGPYAHRPGIDPLAQALMGLQRAQGGPENPPVFPAQLAPTDFTTGAMGALGAILALFVRERTGLVQRVDSNLLNGGIVLSSEWFTKYAGRPTRRLADKGQYGLDAGHRLYPTQDGWIYVAADTETTRAALYQALDCADAAQATPPAGCHPAQTPLAQALAQRFAGLSLADSLTHLHNAGVPCAPAVGGESELFLDDLHAAANDMVATYQHPVIGRLCLARHYLRFS</sequence>
<keyword evidence="1 2" id="KW-0808">Transferase</keyword>
<dbReference type="PANTHER" id="PTHR48228:SF6">
    <property type="entry name" value="L-CARNITINE COA-TRANSFERASE"/>
    <property type="match status" value="1"/>
</dbReference>
<dbReference type="InterPro" id="IPR050509">
    <property type="entry name" value="CoA-transferase_III"/>
</dbReference>
<dbReference type="EMBL" id="VGLS01000222">
    <property type="protein sequence ID" value="MBM3223914.1"/>
    <property type="molecule type" value="Genomic_DNA"/>
</dbReference>
<dbReference type="AlphaFoldDB" id="A0A937W1W3"/>
<dbReference type="Proteomes" id="UP000712673">
    <property type="component" value="Unassembled WGS sequence"/>
</dbReference>
<protein>
    <submittedName>
        <fullName evidence="2">CoA transferase</fullName>
    </submittedName>
</protein>